<dbReference type="AlphaFoldDB" id="A0A1D9E0K2"/>
<comment type="subunit">
    <text evidence="7">Homodimer.</text>
</comment>
<dbReference type="SUPFAM" id="SSF51726">
    <property type="entry name" value="UROD/MetE-like"/>
    <property type="match status" value="1"/>
</dbReference>
<dbReference type="Gene3D" id="3.20.20.210">
    <property type="match status" value="1"/>
</dbReference>
<feature type="domain" description="Uroporphyrinogen decarboxylase (URO-D)" evidence="10">
    <location>
        <begin position="32"/>
        <end position="41"/>
    </location>
</feature>
<comment type="catalytic activity">
    <reaction evidence="7 8">
        <text>uroporphyrinogen III + 4 H(+) = coproporphyrinogen III + 4 CO2</text>
        <dbReference type="Rhea" id="RHEA:19865"/>
        <dbReference type="ChEBI" id="CHEBI:15378"/>
        <dbReference type="ChEBI" id="CHEBI:16526"/>
        <dbReference type="ChEBI" id="CHEBI:57308"/>
        <dbReference type="ChEBI" id="CHEBI:57309"/>
        <dbReference type="EC" id="4.1.1.37"/>
    </reaction>
</comment>
<proteinExistence type="inferred from homology"/>
<dbReference type="InterPro" id="IPR000257">
    <property type="entry name" value="Uroporphyrinogen_deCOase"/>
</dbReference>
<dbReference type="PANTHER" id="PTHR21091">
    <property type="entry name" value="METHYLTETRAHYDROFOLATE:HOMOCYSTEINE METHYLTRANSFERASE RELATED"/>
    <property type="match status" value="1"/>
</dbReference>
<comment type="caution">
    <text evidence="7">Lacks conserved residue(s) required for the propagation of feature annotation.</text>
</comment>
<evidence type="ECO:0000256" key="8">
    <source>
        <dbReference type="RuleBase" id="RU000554"/>
    </source>
</evidence>
<dbReference type="STRING" id="535712.A4Z71_06505"/>
<comment type="subcellular location">
    <subcellularLocation>
        <location evidence="7">Cytoplasm</location>
    </subcellularLocation>
</comment>
<feature type="binding site" evidence="7">
    <location>
        <position position="86"/>
    </location>
    <ligand>
        <name>substrate</name>
    </ligand>
</feature>
<feature type="domain" description="Uroporphyrinogen decarboxylase (URO-D)" evidence="11">
    <location>
        <begin position="149"/>
        <end position="165"/>
    </location>
</feature>
<evidence type="ECO:0000256" key="6">
    <source>
        <dbReference type="ARBA" id="ARBA00023244"/>
    </source>
</evidence>
<comment type="pathway">
    <text evidence="1 7 8">Porphyrin-containing compound metabolism; protoporphyrin-IX biosynthesis; coproporphyrinogen-III from 5-aminolevulinate: step 4/4.</text>
</comment>
<dbReference type="PROSITE" id="PS00907">
    <property type="entry name" value="UROD_2"/>
    <property type="match status" value="1"/>
</dbReference>
<dbReference type="GO" id="GO:0004853">
    <property type="term" value="F:uroporphyrinogen decarboxylase activity"/>
    <property type="evidence" value="ECO:0007669"/>
    <property type="project" value="UniProtKB-UniRule"/>
</dbReference>
<keyword evidence="7" id="KW-0963">Cytoplasm</keyword>
<evidence type="ECO:0000256" key="7">
    <source>
        <dbReference type="HAMAP-Rule" id="MF_00218"/>
    </source>
</evidence>
<dbReference type="Pfam" id="PF01208">
    <property type="entry name" value="URO-D"/>
    <property type="match status" value="1"/>
</dbReference>
<dbReference type="EMBL" id="CP015208">
    <property type="protein sequence ID" value="AOY56587.1"/>
    <property type="molecule type" value="Genomic_DNA"/>
</dbReference>
<evidence type="ECO:0000256" key="9">
    <source>
        <dbReference type="RuleBase" id="RU004169"/>
    </source>
</evidence>
<dbReference type="GO" id="GO:0005829">
    <property type="term" value="C:cytosol"/>
    <property type="evidence" value="ECO:0007669"/>
    <property type="project" value="TreeGrafter"/>
</dbReference>
<dbReference type="GO" id="GO:0006782">
    <property type="term" value="P:protoporphyrinogen IX biosynthetic process"/>
    <property type="evidence" value="ECO:0007669"/>
    <property type="project" value="UniProtKB-UniRule"/>
</dbReference>
<keyword evidence="5 7" id="KW-0456">Lyase</keyword>
<evidence type="ECO:0000259" key="10">
    <source>
        <dbReference type="PROSITE" id="PS00906"/>
    </source>
</evidence>
<evidence type="ECO:0000313" key="12">
    <source>
        <dbReference type="EMBL" id="AOY56587.1"/>
    </source>
</evidence>
<dbReference type="RefSeq" id="WP_070955085.1">
    <property type="nucleotide sequence ID" value="NZ_CP015208.1"/>
</dbReference>
<dbReference type="EC" id="4.1.1.37" evidence="3 7"/>
<keyword evidence="6 7" id="KW-0627">Porphyrin biosynthesis</keyword>
<evidence type="ECO:0000256" key="4">
    <source>
        <dbReference type="ARBA" id="ARBA00022793"/>
    </source>
</evidence>
<dbReference type="Proteomes" id="UP000243784">
    <property type="component" value="Chromosome"/>
</dbReference>
<dbReference type="KEGG" id="rpla:A4Z71_06505"/>
<gene>
    <name evidence="7" type="primary">hemE</name>
    <name evidence="12" type="ORF">A4Z71_06505</name>
</gene>
<keyword evidence="13" id="KW-1185">Reference proteome</keyword>
<evidence type="ECO:0000259" key="11">
    <source>
        <dbReference type="PROSITE" id="PS00907"/>
    </source>
</evidence>
<accession>A0A1D9E0K2</accession>
<evidence type="ECO:0000256" key="1">
    <source>
        <dbReference type="ARBA" id="ARBA00004804"/>
    </source>
</evidence>
<dbReference type="OrthoDB" id="9806656at2"/>
<dbReference type="CDD" id="cd00717">
    <property type="entry name" value="URO-D"/>
    <property type="match status" value="1"/>
</dbReference>
<comment type="similarity">
    <text evidence="2 7 9">Belongs to the uroporphyrinogen decarboxylase family.</text>
</comment>
<keyword evidence="4 7" id="KW-0210">Decarboxylase</keyword>
<evidence type="ECO:0000313" key="13">
    <source>
        <dbReference type="Proteomes" id="UP000243784"/>
    </source>
</evidence>
<feature type="binding site" evidence="7">
    <location>
        <begin position="37"/>
        <end position="41"/>
    </location>
    <ligand>
        <name>substrate</name>
    </ligand>
</feature>
<name>A0A1D9E0K2_9MICO</name>
<organism evidence="12 13">
    <name type="scientific">Candidatus Rhodoluna planktonica</name>
    <dbReference type="NCBI Taxonomy" id="535712"/>
    <lineage>
        <taxon>Bacteria</taxon>
        <taxon>Bacillati</taxon>
        <taxon>Actinomycetota</taxon>
        <taxon>Actinomycetes</taxon>
        <taxon>Micrococcales</taxon>
        <taxon>Microbacteriaceae</taxon>
        <taxon>Luna cluster</taxon>
        <taxon>Luna-1 subcluster</taxon>
        <taxon>Rhodoluna</taxon>
    </lineage>
</organism>
<comment type="function">
    <text evidence="7">Catalyzes the decarboxylation of four acetate groups of uroporphyrinogen-III to yield coproporphyrinogen-III.</text>
</comment>
<dbReference type="PROSITE" id="PS00906">
    <property type="entry name" value="UROD_1"/>
    <property type="match status" value="1"/>
</dbReference>
<protein>
    <recommendedName>
        <fullName evidence="3 7">Uroporphyrinogen decarboxylase</fullName>
        <shortName evidence="7">UPD</shortName>
        <shortName evidence="7">URO-D</shortName>
        <ecNumber evidence="3 7">4.1.1.37</ecNumber>
    </recommendedName>
</protein>
<dbReference type="NCBIfam" id="TIGR01464">
    <property type="entry name" value="hemE"/>
    <property type="match status" value="1"/>
</dbReference>
<dbReference type="InterPro" id="IPR006361">
    <property type="entry name" value="Uroporphyrinogen_deCO2ase_HemE"/>
</dbReference>
<feature type="binding site" evidence="7">
    <location>
        <position position="216"/>
    </location>
    <ligand>
        <name>substrate</name>
    </ligand>
</feature>
<feature type="site" description="Transition state stabilizer" evidence="7">
    <location>
        <position position="86"/>
    </location>
</feature>
<evidence type="ECO:0000256" key="2">
    <source>
        <dbReference type="ARBA" id="ARBA00009935"/>
    </source>
</evidence>
<evidence type="ECO:0000256" key="5">
    <source>
        <dbReference type="ARBA" id="ARBA00023239"/>
    </source>
</evidence>
<dbReference type="HAMAP" id="MF_00218">
    <property type="entry name" value="URO_D"/>
    <property type="match status" value="1"/>
</dbReference>
<feature type="binding site" evidence="7">
    <location>
        <position position="336"/>
    </location>
    <ligand>
        <name>substrate</name>
    </ligand>
</feature>
<dbReference type="InterPro" id="IPR038071">
    <property type="entry name" value="UROD/MetE-like_sf"/>
</dbReference>
<evidence type="ECO:0000256" key="3">
    <source>
        <dbReference type="ARBA" id="ARBA00012288"/>
    </source>
</evidence>
<feature type="binding site" evidence="7">
    <location>
        <position position="161"/>
    </location>
    <ligand>
        <name>substrate</name>
    </ligand>
</feature>
<dbReference type="PANTHER" id="PTHR21091:SF169">
    <property type="entry name" value="UROPORPHYRINOGEN DECARBOXYLASE"/>
    <property type="match status" value="1"/>
</dbReference>
<dbReference type="UniPathway" id="UPA00251">
    <property type="reaction ID" value="UER00321"/>
</dbReference>
<reference evidence="12 13" key="1">
    <citation type="journal article" date="2016" name="Biochim. Biophys. Acta">
        <title>Photochemical characterization of actinorhodopsin and its functional existence in the natural host.</title>
        <authorList>
            <person name="Nakamura S."/>
            <person name="Kikukawa T."/>
            <person name="Tamogami J."/>
            <person name="Kamiya M."/>
            <person name="Aizawa T."/>
            <person name="Hahn M.W."/>
            <person name="Ihara K."/>
            <person name="Kamo N."/>
            <person name="Demura M."/>
        </authorList>
    </citation>
    <scope>NUCLEOTIDE SEQUENCE [LARGE SCALE GENOMIC DNA]</scope>
    <source>
        <strain evidence="12 13">MWH-Dar1</strain>
    </source>
</reference>
<sequence length="359" mass="39167">MTLSPLHPLNAGLTDNSALISNLRGRRTSPLPIWFMRQAGRSLPEYRKLREGIPMLDSCLNPDLVVEITLQPVRRHNVDAAIFFSDIVIPLKLAGIDVDIKAGVGPVITRPIATKAQVEELRLIPVEAFSPIVKSVERLVAELGKTPLIAFGGAPFTLASYLIEGGPSKDLPKSRSMMRNEPELWARILKWCADVTAQFIVAQVEAGASALQVFDSWAGRLTEAEYREFAMPYSQRLFDQLQQLVDSTGQPVPRIHFGVGTKSILKDMHQVGATVIGVDSATSLAEASELLGGEVAVQGNIDTDRLTDDWIDLEQHLREVIADGESAIGHVVNLGHGVPAETNPEVLTKIVEFVHAHTS</sequence>